<proteinExistence type="predicted"/>
<keyword evidence="1" id="KW-0812">Transmembrane</keyword>
<dbReference type="PANTHER" id="PTHR30189:SF1">
    <property type="entry name" value="LPS-ASSEMBLY PROTEIN LPTD"/>
    <property type="match status" value="1"/>
</dbReference>
<keyword evidence="1" id="KW-0472">Membrane</keyword>
<reference evidence="3" key="1">
    <citation type="journal article" date="2015" name="Nature">
        <title>Complex archaea that bridge the gap between prokaryotes and eukaryotes.</title>
        <authorList>
            <person name="Spang A."/>
            <person name="Saw J.H."/>
            <person name="Jorgensen S.L."/>
            <person name="Zaremba-Niedzwiedzka K."/>
            <person name="Martijn J."/>
            <person name="Lind A.E."/>
            <person name="van Eijk R."/>
            <person name="Schleper C."/>
            <person name="Guy L."/>
            <person name="Ettema T.J."/>
        </authorList>
    </citation>
    <scope>NUCLEOTIDE SEQUENCE</scope>
</reference>
<dbReference type="EMBL" id="LAZR01005507">
    <property type="protein sequence ID" value="KKM99340.1"/>
    <property type="molecule type" value="Genomic_DNA"/>
</dbReference>
<dbReference type="GO" id="GO:1990351">
    <property type="term" value="C:transporter complex"/>
    <property type="evidence" value="ECO:0007669"/>
    <property type="project" value="TreeGrafter"/>
</dbReference>
<organism evidence="3">
    <name type="scientific">marine sediment metagenome</name>
    <dbReference type="NCBI Taxonomy" id="412755"/>
    <lineage>
        <taxon>unclassified sequences</taxon>
        <taxon>metagenomes</taxon>
        <taxon>ecological metagenomes</taxon>
    </lineage>
</organism>
<feature type="transmembrane region" description="Helical" evidence="1">
    <location>
        <begin position="21"/>
        <end position="42"/>
    </location>
</feature>
<dbReference type="PANTHER" id="PTHR30189">
    <property type="entry name" value="LPS-ASSEMBLY PROTEIN"/>
    <property type="match status" value="1"/>
</dbReference>
<dbReference type="InterPro" id="IPR045659">
    <property type="entry name" value="LptD_2"/>
</dbReference>
<dbReference type="GO" id="GO:0009279">
    <property type="term" value="C:cell outer membrane"/>
    <property type="evidence" value="ECO:0007669"/>
    <property type="project" value="TreeGrafter"/>
</dbReference>
<evidence type="ECO:0000259" key="2">
    <source>
        <dbReference type="Pfam" id="PF19838"/>
    </source>
</evidence>
<protein>
    <recommendedName>
        <fullName evidence="2">LPS-assembly protein LptD central domain-containing protein</fullName>
    </recommendedName>
</protein>
<sequence length="680" mass="80543">MSLPKTRKQGRFFWERNSNSKIGKVILLLFFAMAISFLFMVFPSFSSERTFQINLQADYISSSEDRSIIIGRGRVNLEYKDVQIEAENVRINLHTSELLAWDKVNFRLKARRIEGENLRYNLEKGEGTIEHPKGREGLFFYRAEEAFFSLEMIELRKAYFTTCDLSLPHYKITADKISIRLEEEIVMSNVTFSLGNIPVFWLPFFVQYLREENRFILPSFGYSDFAGWSVQTGYYFYASPFFQAKLHLDYKEKKGWAEGIDISYRSKGGKGNLNTYFIKEKDTQEERWLVRLEHQQSFSKFTSLKLRLNRLSDQYFLKDYFGQEYQTAYLYLAHRGPGYNASILAQPALNPVFERGSIERLPQLKLNFDPQRIGESYLNREEAIEITNFKKDDKSILRADGFLDISLRWTDFAYFKLRPRIGYHLFGYWYEREGEKLSDYRSIPYQELNLFSELTVKSENYTYTGRLSLDYYRSSEVKDGSELPFSLGDYRKKTSAIHPENLIILNLNNYLYSEKLRLLSGEVKANYDLTKEKERLSPVEVSFHLTPPLPYTEYLDLHFVYNLYRKEYEEIKGSLGLKGNQWNLNVGMKRYPQEDLTDITAQGGFSVGEKWEISAYLRYAWEKESIEEEAYSLWRDFHDLTIRLFLKTKPEKEYWIAFNIKAFPGRGFKYHPDRELLEYQ</sequence>
<dbReference type="InterPro" id="IPR050218">
    <property type="entry name" value="LptD"/>
</dbReference>
<keyword evidence="1" id="KW-1133">Transmembrane helix</keyword>
<comment type="caution">
    <text evidence="3">The sequence shown here is derived from an EMBL/GenBank/DDBJ whole genome shotgun (WGS) entry which is preliminary data.</text>
</comment>
<evidence type="ECO:0000256" key="1">
    <source>
        <dbReference type="SAM" id="Phobius"/>
    </source>
</evidence>
<gene>
    <name evidence="3" type="ORF">LCGC14_1148880</name>
</gene>
<dbReference type="AlphaFoldDB" id="A0A0F9PEA2"/>
<feature type="domain" description="LPS-assembly protein LptD central" evidence="2">
    <location>
        <begin position="185"/>
        <end position="315"/>
    </location>
</feature>
<dbReference type="Pfam" id="PF19838">
    <property type="entry name" value="LptD_2"/>
    <property type="match status" value="1"/>
</dbReference>
<accession>A0A0F9PEA2</accession>
<evidence type="ECO:0000313" key="3">
    <source>
        <dbReference type="EMBL" id="KKM99340.1"/>
    </source>
</evidence>
<name>A0A0F9PEA2_9ZZZZ</name>